<dbReference type="RefSeq" id="WP_026948043.1">
    <property type="nucleotide sequence ID" value="NZ_JAHVHP010000002.1"/>
</dbReference>
<reference evidence="2 3" key="1">
    <citation type="submission" date="2021-06" db="EMBL/GenBank/DDBJ databases">
        <title>44 bacteria genomes isolated from Dapeng, Shenzhen.</title>
        <authorList>
            <person name="Zheng W."/>
            <person name="Yu S."/>
            <person name="Huang Y."/>
        </authorList>
    </citation>
    <scope>NUCLEOTIDE SEQUENCE [LARGE SCALE GENOMIC DNA]</scope>
    <source>
        <strain evidence="2 3">DP5N14-6</strain>
    </source>
</reference>
<gene>
    <name evidence="2" type="ORF">KUV23_11280</name>
</gene>
<proteinExistence type="predicted"/>
<evidence type="ECO:0000313" key="3">
    <source>
        <dbReference type="Proteomes" id="UP000766609"/>
    </source>
</evidence>
<keyword evidence="1" id="KW-0732">Signal</keyword>
<evidence type="ECO:0000256" key="1">
    <source>
        <dbReference type="SAM" id="SignalP"/>
    </source>
</evidence>
<keyword evidence="3" id="KW-1185">Reference proteome</keyword>
<feature type="chain" id="PRO_5046386863" evidence="1">
    <location>
        <begin position="25"/>
        <end position="344"/>
    </location>
</feature>
<name>A0ABS7N8M2_9BACT</name>
<protein>
    <submittedName>
        <fullName evidence="2">DUF481 domain-containing protein</fullName>
    </submittedName>
</protein>
<comment type="caution">
    <text evidence="2">The sequence shown here is derived from an EMBL/GenBank/DDBJ whole genome shotgun (WGS) entry which is preliminary data.</text>
</comment>
<feature type="signal peptide" evidence="1">
    <location>
        <begin position="1"/>
        <end position="24"/>
    </location>
</feature>
<organism evidence="2 3">
    <name type="scientific">Algoriphagus marincola</name>
    <dbReference type="NCBI Taxonomy" id="264027"/>
    <lineage>
        <taxon>Bacteria</taxon>
        <taxon>Pseudomonadati</taxon>
        <taxon>Bacteroidota</taxon>
        <taxon>Cytophagia</taxon>
        <taxon>Cytophagales</taxon>
        <taxon>Cyclobacteriaceae</taxon>
        <taxon>Algoriphagus</taxon>
    </lineage>
</organism>
<dbReference type="EMBL" id="JAHVHP010000002">
    <property type="protein sequence ID" value="MBY5951560.1"/>
    <property type="molecule type" value="Genomic_DNA"/>
</dbReference>
<dbReference type="InterPro" id="IPR007433">
    <property type="entry name" value="DUF481"/>
</dbReference>
<sequence length="344" mass="39942">MNIRVVYLFIFSLILLFFTGKATAQDTLITQYGDLLLGKIERITSSKVYFKTAYRTTAVDIKLEEVASLRSPEGFLVNDVLNQNWRGQLILDSTQVNLIGLQTTDSLYYFDQKDIYEITKDEKKRFKDRFRLGIDLGFARAKSENALSISAGLHSRYRTRRWDTSLDYQDYASVIGETLVSRTSLDYNLAYIFKREWFVNGKASLFSSTEQSLDLRRVFSAGLGKNLIHREEKILSFMGGVVSNRERFSFRAEEFSSLEGIFFSHLSGKFWDKVNLNLDWAVFPSFSESGRVRNTFDSSLSYLFLNHFNIGIHYVLNTDNRPPIETENRDFILVIKFGWTFQKR</sequence>
<dbReference type="Proteomes" id="UP000766609">
    <property type="component" value="Unassembled WGS sequence"/>
</dbReference>
<dbReference type="Pfam" id="PF04338">
    <property type="entry name" value="DUF481"/>
    <property type="match status" value="1"/>
</dbReference>
<evidence type="ECO:0000313" key="2">
    <source>
        <dbReference type="EMBL" id="MBY5951560.1"/>
    </source>
</evidence>
<accession>A0ABS7N8M2</accession>